<protein>
    <recommendedName>
        <fullName evidence="3">Haloacid dehalogenase-like hydrolase</fullName>
    </recommendedName>
</protein>
<keyword evidence="2" id="KW-1185">Reference proteome</keyword>
<sequence>MATRRPRINLILDFDGTMTREDTTSIIGSRVLAKARELAQPGVAEDKLPKPMQFYSERYMDDYRRWKDSHPCPVKERWSVEDEVAYLSQSKLVEQESFLRVREAVLRTPGRVAELERDDAVRDEFMMEAGRDSVRGGEVQIREAEILEKMIALAEQDGNEWSVVSVSWSRRFILGALLEAGVLHPGRMDEVVKRVYCNELLAPLPLDKNGEPEITCTAKDKQDVLSGLLANWKHDSDNIPIYVGDSTTDIGCLLGPAIGMYLTSGKAEDAVLQTFAQLNVESTRIEDLPTEDAPRKLLEMRGKLEAQGKPGHIVCTITSLEQLYTWLTSLQ</sequence>
<proteinExistence type="predicted"/>
<dbReference type="Proteomes" id="UP001337655">
    <property type="component" value="Unassembled WGS sequence"/>
</dbReference>
<dbReference type="PANTHER" id="PTHR28181:SF1">
    <property type="entry name" value="COLD TOLERANCE PROTEIN 1"/>
    <property type="match status" value="1"/>
</dbReference>
<dbReference type="Gene3D" id="3.40.50.1000">
    <property type="entry name" value="HAD superfamily/HAD-like"/>
    <property type="match status" value="1"/>
</dbReference>
<dbReference type="GeneID" id="89922909"/>
<dbReference type="EMBL" id="JAVRRT010000002">
    <property type="protein sequence ID" value="KAK5174481.1"/>
    <property type="molecule type" value="Genomic_DNA"/>
</dbReference>
<name>A0AAV9PL41_9PEZI</name>
<comment type="caution">
    <text evidence="1">The sequence shown here is derived from an EMBL/GenBank/DDBJ whole genome shotgun (WGS) entry which is preliminary data.</text>
</comment>
<dbReference type="InterPro" id="IPR023214">
    <property type="entry name" value="HAD_sf"/>
</dbReference>
<accession>A0AAV9PL41</accession>
<evidence type="ECO:0000313" key="2">
    <source>
        <dbReference type="Proteomes" id="UP001337655"/>
    </source>
</evidence>
<dbReference type="PANTHER" id="PTHR28181">
    <property type="entry name" value="UPF0655 PROTEIN YCR015C"/>
    <property type="match status" value="1"/>
</dbReference>
<dbReference type="InterPro" id="IPR050849">
    <property type="entry name" value="HAD-like_hydrolase_phosphatase"/>
</dbReference>
<gene>
    <name evidence="1" type="ORF">LTR77_001561</name>
</gene>
<dbReference type="RefSeq" id="XP_064663150.1">
    <property type="nucleotide sequence ID" value="XM_064798823.1"/>
</dbReference>
<dbReference type="SUPFAM" id="SSF56784">
    <property type="entry name" value="HAD-like"/>
    <property type="match status" value="1"/>
</dbReference>
<evidence type="ECO:0008006" key="3">
    <source>
        <dbReference type="Google" id="ProtNLM"/>
    </source>
</evidence>
<organism evidence="1 2">
    <name type="scientific">Saxophila tyrrhenica</name>
    <dbReference type="NCBI Taxonomy" id="1690608"/>
    <lineage>
        <taxon>Eukaryota</taxon>
        <taxon>Fungi</taxon>
        <taxon>Dikarya</taxon>
        <taxon>Ascomycota</taxon>
        <taxon>Pezizomycotina</taxon>
        <taxon>Dothideomycetes</taxon>
        <taxon>Dothideomycetidae</taxon>
        <taxon>Mycosphaerellales</taxon>
        <taxon>Extremaceae</taxon>
        <taxon>Saxophila</taxon>
    </lineage>
</organism>
<evidence type="ECO:0000313" key="1">
    <source>
        <dbReference type="EMBL" id="KAK5174481.1"/>
    </source>
</evidence>
<dbReference type="InterPro" id="IPR036412">
    <property type="entry name" value="HAD-like_sf"/>
</dbReference>
<dbReference type="AlphaFoldDB" id="A0AAV9PL41"/>
<reference evidence="1 2" key="1">
    <citation type="submission" date="2023-08" db="EMBL/GenBank/DDBJ databases">
        <title>Black Yeasts Isolated from many extreme environments.</title>
        <authorList>
            <person name="Coleine C."/>
            <person name="Stajich J.E."/>
            <person name="Selbmann L."/>
        </authorList>
    </citation>
    <scope>NUCLEOTIDE SEQUENCE [LARGE SCALE GENOMIC DNA]</scope>
    <source>
        <strain evidence="1 2">CCFEE 5935</strain>
    </source>
</reference>